<organism evidence="5 6">
    <name type="scientific">Cryptosporangium japonicum</name>
    <dbReference type="NCBI Taxonomy" id="80872"/>
    <lineage>
        <taxon>Bacteria</taxon>
        <taxon>Bacillati</taxon>
        <taxon>Actinomycetota</taxon>
        <taxon>Actinomycetes</taxon>
        <taxon>Cryptosporangiales</taxon>
        <taxon>Cryptosporangiaceae</taxon>
        <taxon>Cryptosporangium</taxon>
    </lineage>
</organism>
<accession>A0ABN0UYC8</accession>
<feature type="region of interest" description="Disordered" evidence="2">
    <location>
        <begin position="140"/>
        <end position="170"/>
    </location>
</feature>
<feature type="region of interest" description="Disordered" evidence="2">
    <location>
        <begin position="86"/>
        <end position="111"/>
    </location>
</feature>
<keyword evidence="1" id="KW-0238">DNA-binding</keyword>
<gene>
    <name evidence="5" type="ORF">GCM10009539_60900</name>
</gene>
<dbReference type="RefSeq" id="WP_344652355.1">
    <property type="nucleotide sequence ID" value="NZ_BAAAGX010000025.1"/>
</dbReference>
<name>A0ABN0UYC8_9ACTN</name>
<reference evidence="5 6" key="1">
    <citation type="journal article" date="2019" name="Int. J. Syst. Evol. Microbiol.">
        <title>The Global Catalogue of Microorganisms (GCM) 10K type strain sequencing project: providing services to taxonomists for standard genome sequencing and annotation.</title>
        <authorList>
            <consortium name="The Broad Institute Genomics Platform"/>
            <consortium name="The Broad Institute Genome Sequencing Center for Infectious Disease"/>
            <person name="Wu L."/>
            <person name="Ma J."/>
        </authorList>
    </citation>
    <scope>NUCLEOTIDE SEQUENCE [LARGE SCALE GENOMIC DNA]</scope>
    <source>
        <strain evidence="5 6">JCM 10425</strain>
    </source>
</reference>
<evidence type="ECO:0008006" key="7">
    <source>
        <dbReference type="Google" id="ProtNLM"/>
    </source>
</evidence>
<dbReference type="InterPro" id="IPR024412">
    <property type="entry name" value="Lsr2_dim_dom"/>
</dbReference>
<evidence type="ECO:0000256" key="1">
    <source>
        <dbReference type="ARBA" id="ARBA00023125"/>
    </source>
</evidence>
<protein>
    <recommendedName>
        <fullName evidence="7">Lsr2 protein</fullName>
    </recommendedName>
</protein>
<dbReference type="Proteomes" id="UP001500967">
    <property type="component" value="Unassembled WGS sequence"/>
</dbReference>
<dbReference type="Pfam" id="PF11774">
    <property type="entry name" value="Lsr2"/>
    <property type="match status" value="1"/>
</dbReference>
<evidence type="ECO:0000256" key="2">
    <source>
        <dbReference type="SAM" id="MobiDB-lite"/>
    </source>
</evidence>
<dbReference type="EMBL" id="BAAAGX010000025">
    <property type="protein sequence ID" value="GAA0266010.1"/>
    <property type="molecule type" value="Genomic_DNA"/>
</dbReference>
<sequence>MPDPAIDISHPFIGTPDKVLYYARMARKELVILTDDLDNSEIDPAAVDRPTVNFGIDGVEYEIDLGATNQSKLREILEEYVRAGRRTGGSTVRKGRKQAGGTTGATNTRAENAAIREWAEASGIDVSARGRLPKEVVERYRGHFSESEGDADSAPASRPATNTEQPAFSG</sequence>
<dbReference type="Gene3D" id="3.30.60.230">
    <property type="entry name" value="Lsr2, dimerization domain"/>
    <property type="match status" value="1"/>
</dbReference>
<dbReference type="Gene3D" id="4.10.320.10">
    <property type="entry name" value="E3-binding domain"/>
    <property type="match status" value="1"/>
</dbReference>
<evidence type="ECO:0000313" key="5">
    <source>
        <dbReference type="EMBL" id="GAA0266010.1"/>
    </source>
</evidence>
<keyword evidence="6" id="KW-1185">Reference proteome</keyword>
<proteinExistence type="predicted"/>
<comment type="caution">
    <text evidence="5">The sequence shown here is derived from an EMBL/GenBank/DDBJ whole genome shotgun (WGS) entry which is preliminary data.</text>
</comment>
<feature type="compositionally biased region" description="Polar residues" evidence="2">
    <location>
        <begin position="159"/>
        <end position="170"/>
    </location>
</feature>
<dbReference type="InterPro" id="IPR036625">
    <property type="entry name" value="E3-bd_dom_sf"/>
</dbReference>
<feature type="domain" description="Lsr2 dimerization" evidence="3">
    <location>
        <begin position="25"/>
        <end position="88"/>
    </location>
</feature>
<feature type="domain" description="Lsr2 DNA-binding" evidence="4">
    <location>
        <begin position="108"/>
        <end position="141"/>
    </location>
</feature>
<evidence type="ECO:0000313" key="6">
    <source>
        <dbReference type="Proteomes" id="UP001500967"/>
    </source>
</evidence>
<evidence type="ECO:0000259" key="4">
    <source>
        <dbReference type="Pfam" id="PF23359"/>
    </source>
</evidence>
<dbReference type="InterPro" id="IPR042261">
    <property type="entry name" value="Lsr2-like_dimerization"/>
</dbReference>
<evidence type="ECO:0000259" key="3">
    <source>
        <dbReference type="Pfam" id="PF11774"/>
    </source>
</evidence>
<dbReference type="Pfam" id="PF23359">
    <property type="entry name" value="Lsr2_DNA-bd"/>
    <property type="match status" value="1"/>
</dbReference>
<dbReference type="InterPro" id="IPR055370">
    <property type="entry name" value="Lsr2_DNA-bd"/>
</dbReference>